<proteinExistence type="predicted"/>
<protein>
    <submittedName>
        <fullName evidence="1">Uncharacterized protein</fullName>
    </submittedName>
</protein>
<evidence type="ECO:0000313" key="1">
    <source>
        <dbReference type="EMBL" id="KAJ8890497.1"/>
    </source>
</evidence>
<gene>
    <name evidence="1" type="ORF">PR048_010006</name>
</gene>
<comment type="caution">
    <text evidence="1">The sequence shown here is derived from an EMBL/GenBank/DDBJ whole genome shotgun (WGS) entry which is preliminary data.</text>
</comment>
<sequence length="131" mass="13736">MHADCYTLWCVQEPGGTPATVSASATTTTTTVAAVAGPSGLQVAGPMVHVKSAYFSDNSQSLPGIMGTQGPVGFEPGMFRKEGEGVAAVPRHHKSDPGAKIRQQGSGLPTTKVSILHQHDLTSSLLFWQYL</sequence>
<dbReference type="Proteomes" id="UP001159363">
    <property type="component" value="Chromosome 3"/>
</dbReference>
<keyword evidence="2" id="KW-1185">Reference proteome</keyword>
<accession>A0ABQ9I1X9</accession>
<evidence type="ECO:0000313" key="2">
    <source>
        <dbReference type="Proteomes" id="UP001159363"/>
    </source>
</evidence>
<name>A0ABQ9I1X9_9NEOP</name>
<dbReference type="EMBL" id="JARBHB010000003">
    <property type="protein sequence ID" value="KAJ8890497.1"/>
    <property type="molecule type" value="Genomic_DNA"/>
</dbReference>
<reference evidence="1 2" key="1">
    <citation type="submission" date="2023-02" db="EMBL/GenBank/DDBJ databases">
        <title>LHISI_Scaffold_Assembly.</title>
        <authorList>
            <person name="Stuart O.P."/>
            <person name="Cleave R."/>
            <person name="Magrath M.J.L."/>
            <person name="Mikheyev A.S."/>
        </authorList>
    </citation>
    <scope>NUCLEOTIDE SEQUENCE [LARGE SCALE GENOMIC DNA]</scope>
    <source>
        <strain evidence="1">Daus_M_001</strain>
        <tissue evidence="1">Leg muscle</tissue>
    </source>
</reference>
<organism evidence="1 2">
    <name type="scientific">Dryococelus australis</name>
    <dbReference type="NCBI Taxonomy" id="614101"/>
    <lineage>
        <taxon>Eukaryota</taxon>
        <taxon>Metazoa</taxon>
        <taxon>Ecdysozoa</taxon>
        <taxon>Arthropoda</taxon>
        <taxon>Hexapoda</taxon>
        <taxon>Insecta</taxon>
        <taxon>Pterygota</taxon>
        <taxon>Neoptera</taxon>
        <taxon>Polyneoptera</taxon>
        <taxon>Phasmatodea</taxon>
        <taxon>Verophasmatodea</taxon>
        <taxon>Anareolatae</taxon>
        <taxon>Phasmatidae</taxon>
        <taxon>Eurycanthinae</taxon>
        <taxon>Dryococelus</taxon>
    </lineage>
</organism>